<evidence type="ECO:0000256" key="8">
    <source>
        <dbReference type="ARBA" id="ARBA00022989"/>
    </source>
</evidence>
<dbReference type="InterPro" id="IPR059000">
    <property type="entry name" value="ATPase_P-type_domA"/>
</dbReference>
<dbReference type="PRINTS" id="PR00119">
    <property type="entry name" value="CATATPASE"/>
</dbReference>
<dbReference type="InterPro" id="IPR007029">
    <property type="entry name" value="YHS_dom"/>
</dbReference>
<dbReference type="SUPFAM" id="SSF81653">
    <property type="entry name" value="Calcium ATPase, transduction domain A"/>
    <property type="match status" value="1"/>
</dbReference>
<keyword evidence="7" id="KW-1278">Translocase</keyword>
<dbReference type="InterPro" id="IPR012348">
    <property type="entry name" value="RNR-like"/>
</dbReference>
<evidence type="ECO:0000256" key="7">
    <source>
        <dbReference type="ARBA" id="ARBA00022967"/>
    </source>
</evidence>
<dbReference type="EMBL" id="JAIRAU010000029">
    <property type="protein sequence ID" value="MBZ5712271.1"/>
    <property type="molecule type" value="Genomic_DNA"/>
</dbReference>
<feature type="transmembrane region" description="Helical" evidence="10">
    <location>
        <begin position="116"/>
        <end position="135"/>
    </location>
</feature>
<keyword evidence="9 10" id="KW-0472">Membrane</keyword>
<dbReference type="InterPro" id="IPR001757">
    <property type="entry name" value="P_typ_ATPase"/>
</dbReference>
<dbReference type="Pfam" id="PF00122">
    <property type="entry name" value="E1-E2_ATPase"/>
    <property type="match status" value="1"/>
</dbReference>
<dbReference type="SUPFAM" id="SSF47240">
    <property type="entry name" value="Ferritin-like"/>
    <property type="match status" value="1"/>
</dbReference>
<dbReference type="Gene3D" id="3.40.50.1000">
    <property type="entry name" value="HAD superfamily/HAD-like"/>
    <property type="match status" value="1"/>
</dbReference>
<dbReference type="PROSITE" id="PS00154">
    <property type="entry name" value="ATPASE_E1_E2"/>
    <property type="match status" value="1"/>
</dbReference>
<evidence type="ECO:0000259" key="11">
    <source>
        <dbReference type="SMART" id="SM00746"/>
    </source>
</evidence>
<dbReference type="InterPro" id="IPR044492">
    <property type="entry name" value="P_typ_ATPase_HD_dom"/>
</dbReference>
<dbReference type="Pfam" id="PF04945">
    <property type="entry name" value="YHS"/>
    <property type="match status" value="1"/>
</dbReference>
<keyword evidence="13" id="KW-1185">Reference proteome</keyword>
<dbReference type="Gene3D" id="1.10.620.20">
    <property type="entry name" value="Ribonucleotide Reductase, subunit A"/>
    <property type="match status" value="1"/>
</dbReference>
<protein>
    <submittedName>
        <fullName evidence="12">Cadmium-translocating P-type ATPase</fullName>
    </submittedName>
</protein>
<evidence type="ECO:0000256" key="10">
    <source>
        <dbReference type="RuleBase" id="RU362081"/>
    </source>
</evidence>
<sequence>MTTHHHHSAPVLDPVCGMTVDPATARGGRHTHAGQTYYFCNPRCRDKFAAAPEQFLAPRPPPAPAQQGVEYTCPMHPEIVQIGAGTCPICGMALEPKQPSAEAGPNPELVDFERRFWWTLPASAAVFVLAMSDMIPGQPVQHALGSALPWIELVLSVPVVLWAGWPLLHRGAASLRSRHLNMFTLIMIGVVAAFVYSVIMTVAPIAGVHAGGHGPGVYYEAACMIVSLVLLGQIWELRARQRTGDAVRALLGLAPRHARRVEADGREVDVPIAEIQVGDDLRVRPGERIPVDGTIAEGSSAVDESMLTGEPLPVQRGAGEPVVGGTLNGAGSFVMRADRVGSETVLARIVHLVGEAQRSRAPSQRLADRVAAVFVPAVLVIAALAFVVWWQVGPEPRVATALMNAVAVLIIACPCALGLATPMSIMVATGRGATHGVLVRDAEALETMARVDTLVFDKTGTLTEGKPQLTIIEPVEAIAADELLRLAASLEQGSEHPLAGAIVAAAGERGLRLAAVQAFRAEAGRGVTGVVEGHAVALGNAELLRAQGLGDEAFAGRAGALRERGATVMFVAVDGRVVGLLGVADPVRAGAHETLARLRGQGLRLVMLTGDHQATAEAVARGLGIDEVEAGVSPAGKAEFIRKLQREGRRVAMAGDGINDAPALAQAEVGIAMGSGTDVAIESAGITLLHGDLRGVARARTLGLETLANIRQNLAFAFVYNLLGVPVAAGALYPAFGLLLSPMIASAAMSLSSVSVVANALRMRRRPL</sequence>
<feature type="transmembrane region" description="Helical" evidence="10">
    <location>
        <begin position="180"/>
        <end position="205"/>
    </location>
</feature>
<feature type="transmembrane region" description="Helical" evidence="10">
    <location>
        <begin position="370"/>
        <end position="392"/>
    </location>
</feature>
<feature type="transmembrane region" description="Helical" evidence="10">
    <location>
        <begin position="217"/>
        <end position="235"/>
    </location>
</feature>
<keyword evidence="6 10" id="KW-0067">ATP-binding</keyword>
<dbReference type="Proteomes" id="UP001139031">
    <property type="component" value="Unassembled WGS sequence"/>
</dbReference>
<keyword evidence="4 10" id="KW-0479">Metal-binding</keyword>
<dbReference type="NCBIfam" id="TIGR01525">
    <property type="entry name" value="ATPase-IB_hvy"/>
    <property type="match status" value="1"/>
</dbReference>
<dbReference type="SFLD" id="SFLDG00002">
    <property type="entry name" value="C1.7:_P-type_atpase_like"/>
    <property type="match status" value="1"/>
</dbReference>
<dbReference type="InterPro" id="IPR009078">
    <property type="entry name" value="Ferritin-like_SF"/>
</dbReference>
<accession>A0ABS7TVT6</accession>
<dbReference type="InterPro" id="IPR045800">
    <property type="entry name" value="HMBD"/>
</dbReference>
<feature type="transmembrane region" description="Helical" evidence="10">
    <location>
        <begin position="147"/>
        <end position="168"/>
    </location>
</feature>
<dbReference type="InterPro" id="IPR023299">
    <property type="entry name" value="ATPase_P-typ_cyto_dom_N"/>
</dbReference>
<proteinExistence type="inferred from homology"/>
<evidence type="ECO:0000313" key="13">
    <source>
        <dbReference type="Proteomes" id="UP001139031"/>
    </source>
</evidence>
<dbReference type="InterPro" id="IPR023214">
    <property type="entry name" value="HAD_sf"/>
</dbReference>
<evidence type="ECO:0000313" key="12">
    <source>
        <dbReference type="EMBL" id="MBZ5712271.1"/>
    </source>
</evidence>
<dbReference type="PANTHER" id="PTHR43520:SF8">
    <property type="entry name" value="P-TYPE CU(+) TRANSPORTER"/>
    <property type="match status" value="1"/>
</dbReference>
<dbReference type="NCBIfam" id="TIGR01512">
    <property type="entry name" value="ATPase-IB2_Cd"/>
    <property type="match status" value="1"/>
</dbReference>
<feature type="transmembrane region" description="Helical" evidence="10">
    <location>
        <begin position="739"/>
        <end position="761"/>
    </location>
</feature>
<feature type="domain" description="TRASH" evidence="11">
    <location>
        <begin position="13"/>
        <end position="52"/>
    </location>
</feature>
<organism evidence="12 13">
    <name type="scientific">Nannocystis pusilla</name>
    <dbReference type="NCBI Taxonomy" id="889268"/>
    <lineage>
        <taxon>Bacteria</taxon>
        <taxon>Pseudomonadati</taxon>
        <taxon>Myxococcota</taxon>
        <taxon>Polyangia</taxon>
        <taxon>Nannocystales</taxon>
        <taxon>Nannocystaceae</taxon>
        <taxon>Nannocystis</taxon>
    </lineage>
</organism>
<dbReference type="Pfam" id="PF00702">
    <property type="entry name" value="Hydrolase"/>
    <property type="match status" value="1"/>
</dbReference>
<dbReference type="SFLD" id="SFLDS00003">
    <property type="entry name" value="Haloacid_Dehalogenase"/>
    <property type="match status" value="1"/>
</dbReference>
<evidence type="ECO:0000256" key="4">
    <source>
        <dbReference type="ARBA" id="ARBA00022723"/>
    </source>
</evidence>
<dbReference type="RefSeq" id="WP_224194033.1">
    <property type="nucleotide sequence ID" value="NZ_JAIRAU010000029.1"/>
</dbReference>
<dbReference type="Gene3D" id="3.40.1110.10">
    <property type="entry name" value="Calcium-transporting ATPase, cytoplasmic domain N"/>
    <property type="match status" value="1"/>
</dbReference>
<dbReference type="PANTHER" id="PTHR43520">
    <property type="entry name" value="ATP7, ISOFORM B"/>
    <property type="match status" value="1"/>
</dbReference>
<gene>
    <name evidence="12" type="primary">cadA</name>
    <name evidence="12" type="ORF">K7C98_23770</name>
</gene>
<evidence type="ECO:0000256" key="3">
    <source>
        <dbReference type="ARBA" id="ARBA00022692"/>
    </source>
</evidence>
<dbReference type="NCBIfam" id="TIGR01494">
    <property type="entry name" value="ATPase_P-type"/>
    <property type="match status" value="1"/>
</dbReference>
<evidence type="ECO:0000256" key="2">
    <source>
        <dbReference type="ARBA" id="ARBA00006024"/>
    </source>
</evidence>
<dbReference type="InterPro" id="IPR011017">
    <property type="entry name" value="TRASH_dom"/>
</dbReference>
<keyword evidence="3 10" id="KW-0812">Transmembrane</keyword>
<dbReference type="InterPro" id="IPR036412">
    <property type="entry name" value="HAD-like_sf"/>
</dbReference>
<dbReference type="InterPro" id="IPR027256">
    <property type="entry name" value="P-typ_ATPase_IB"/>
</dbReference>
<dbReference type="SMART" id="SM00746">
    <property type="entry name" value="TRASH"/>
    <property type="match status" value="1"/>
</dbReference>
<feature type="transmembrane region" description="Helical" evidence="10">
    <location>
        <begin position="714"/>
        <end position="733"/>
    </location>
</feature>
<dbReference type="Pfam" id="PF19335">
    <property type="entry name" value="HMBD"/>
    <property type="match status" value="1"/>
</dbReference>
<keyword evidence="10" id="KW-1003">Cell membrane</keyword>
<comment type="caution">
    <text evidence="12">The sequence shown here is derived from an EMBL/GenBank/DDBJ whole genome shotgun (WGS) entry which is preliminary data.</text>
</comment>
<evidence type="ECO:0000256" key="9">
    <source>
        <dbReference type="ARBA" id="ARBA00023136"/>
    </source>
</evidence>
<dbReference type="SUPFAM" id="SSF81665">
    <property type="entry name" value="Calcium ATPase, transmembrane domain M"/>
    <property type="match status" value="1"/>
</dbReference>
<comment type="similarity">
    <text evidence="2 10">Belongs to the cation transport ATPase (P-type) (TC 3.A.3) family. Type IB subfamily.</text>
</comment>
<dbReference type="InterPro" id="IPR008250">
    <property type="entry name" value="ATPase_P-typ_transduc_dom_A_sf"/>
</dbReference>
<feature type="transmembrane region" description="Helical" evidence="10">
    <location>
        <begin position="398"/>
        <end position="421"/>
    </location>
</feature>
<name>A0ABS7TVT6_9BACT</name>
<dbReference type="Gene3D" id="2.70.150.10">
    <property type="entry name" value="Calcium-transporting ATPase, cytoplasmic transduction domain A"/>
    <property type="match status" value="1"/>
</dbReference>
<evidence type="ECO:0000256" key="1">
    <source>
        <dbReference type="ARBA" id="ARBA00004127"/>
    </source>
</evidence>
<evidence type="ECO:0000256" key="6">
    <source>
        <dbReference type="ARBA" id="ARBA00022840"/>
    </source>
</evidence>
<dbReference type="SUPFAM" id="SSF56784">
    <property type="entry name" value="HAD-like"/>
    <property type="match status" value="1"/>
</dbReference>
<keyword evidence="8 10" id="KW-1133">Transmembrane helix</keyword>
<reference evidence="12" key="1">
    <citation type="submission" date="2021-08" db="EMBL/GenBank/DDBJ databases">
        <authorList>
            <person name="Stevens D.C."/>
        </authorList>
    </citation>
    <scope>NUCLEOTIDE SEQUENCE</scope>
    <source>
        <strain evidence="12">DSM 53165</strain>
    </source>
</reference>
<dbReference type="InterPro" id="IPR023298">
    <property type="entry name" value="ATPase_P-typ_TM_dom_sf"/>
</dbReference>
<dbReference type="SFLD" id="SFLDF00027">
    <property type="entry name" value="p-type_atpase"/>
    <property type="match status" value="1"/>
</dbReference>
<comment type="subcellular location">
    <subcellularLocation>
        <location evidence="10">Cell membrane</location>
    </subcellularLocation>
    <subcellularLocation>
        <location evidence="1">Endomembrane system</location>
        <topology evidence="1">Multi-pass membrane protein</topology>
    </subcellularLocation>
</comment>
<dbReference type="CDD" id="cd02094">
    <property type="entry name" value="P-type_ATPase_Cu-like"/>
    <property type="match status" value="1"/>
</dbReference>
<keyword evidence="5 10" id="KW-0547">Nucleotide-binding</keyword>
<dbReference type="NCBIfam" id="TIGR01511">
    <property type="entry name" value="ATPase-IB1_Cu"/>
    <property type="match status" value="1"/>
</dbReference>
<evidence type="ECO:0000256" key="5">
    <source>
        <dbReference type="ARBA" id="ARBA00022741"/>
    </source>
</evidence>
<dbReference type="InterPro" id="IPR018303">
    <property type="entry name" value="ATPase_P-typ_P_site"/>
</dbReference>